<dbReference type="FunFam" id="3.40.50.1820:FF:000581">
    <property type="entry name" value="Os11g0431400 protein"/>
    <property type="match status" value="1"/>
</dbReference>
<keyword evidence="5" id="KW-0121">Carboxypeptidase</keyword>
<dbReference type="PANTHER" id="PTHR11802:SF461">
    <property type="entry name" value="OS02G0687900 PROTEIN"/>
    <property type="match status" value="1"/>
</dbReference>
<dbReference type="SUPFAM" id="SSF53474">
    <property type="entry name" value="alpha/beta-Hydrolases"/>
    <property type="match status" value="1"/>
</dbReference>
<keyword evidence="2 4" id="KW-0732">Signal</keyword>
<name>A0A199UUB2_ANACO</name>
<gene>
    <name evidence="8" type="primary">LOC109718629</name>
    <name evidence="5" type="ORF">ACMD2_10417</name>
</gene>
<comment type="similarity">
    <text evidence="1">Belongs to the peptidase S10 family.</text>
</comment>
<dbReference type="FunFam" id="3.40.50.12670:FF:000001">
    <property type="entry name" value="Carboxypeptidase"/>
    <property type="match status" value="1"/>
</dbReference>
<evidence type="ECO:0000313" key="5">
    <source>
        <dbReference type="EMBL" id="OAY68230.1"/>
    </source>
</evidence>
<dbReference type="Proteomes" id="UP000515123">
    <property type="component" value="Linkage group 12"/>
</dbReference>
<dbReference type="GeneID" id="109718629"/>
<keyword evidence="7" id="KW-1185">Reference proteome</keyword>
<organism evidence="5 6">
    <name type="scientific">Ananas comosus</name>
    <name type="common">Pineapple</name>
    <name type="synonym">Ananas ananas</name>
    <dbReference type="NCBI Taxonomy" id="4615"/>
    <lineage>
        <taxon>Eukaryota</taxon>
        <taxon>Viridiplantae</taxon>
        <taxon>Streptophyta</taxon>
        <taxon>Embryophyta</taxon>
        <taxon>Tracheophyta</taxon>
        <taxon>Spermatophyta</taxon>
        <taxon>Magnoliopsida</taxon>
        <taxon>Liliopsida</taxon>
        <taxon>Poales</taxon>
        <taxon>Bromeliaceae</taxon>
        <taxon>Bromelioideae</taxon>
        <taxon>Ananas</taxon>
    </lineage>
</organism>
<dbReference type="Proteomes" id="UP000092600">
    <property type="component" value="Unassembled WGS sequence"/>
</dbReference>
<dbReference type="Gene3D" id="3.40.50.1820">
    <property type="entry name" value="alpha/beta hydrolase"/>
    <property type="match status" value="1"/>
</dbReference>
<evidence type="ECO:0000313" key="8">
    <source>
        <dbReference type="RefSeq" id="XP_020100536.1"/>
    </source>
</evidence>
<dbReference type="GO" id="GO:0019748">
    <property type="term" value="P:secondary metabolic process"/>
    <property type="evidence" value="ECO:0007669"/>
    <property type="project" value="TreeGrafter"/>
</dbReference>
<feature type="chain" id="PRO_5044554490" evidence="4">
    <location>
        <begin position="24"/>
        <end position="475"/>
    </location>
</feature>
<keyword evidence="3" id="KW-0325">Glycoprotein</keyword>
<evidence type="ECO:0000313" key="6">
    <source>
        <dbReference type="Proteomes" id="UP000092600"/>
    </source>
</evidence>
<dbReference type="Pfam" id="PF00450">
    <property type="entry name" value="Peptidase_S10"/>
    <property type="match status" value="1"/>
</dbReference>
<keyword evidence="5" id="KW-0645">Protease</keyword>
<dbReference type="STRING" id="4615.A0A199UUB2"/>
<protein>
    <submittedName>
        <fullName evidence="5 8">Serine carboxypeptidase-like 18</fullName>
    </submittedName>
</protein>
<keyword evidence="5" id="KW-0378">Hydrolase</keyword>
<reference evidence="8" key="2">
    <citation type="submission" date="2025-04" db="UniProtKB">
        <authorList>
            <consortium name="RefSeq"/>
        </authorList>
    </citation>
    <scope>IDENTIFICATION</scope>
    <source>
        <tissue evidence="8">Leaf</tissue>
    </source>
</reference>
<feature type="signal peptide" evidence="4">
    <location>
        <begin position="1"/>
        <end position="23"/>
    </location>
</feature>
<dbReference type="AlphaFoldDB" id="A0A199UUB2"/>
<dbReference type="Gene3D" id="3.40.50.12670">
    <property type="match status" value="1"/>
</dbReference>
<dbReference type="PANTHER" id="PTHR11802">
    <property type="entry name" value="SERINE PROTEASE FAMILY S10 SERINE CARBOXYPEPTIDASE"/>
    <property type="match status" value="1"/>
</dbReference>
<evidence type="ECO:0000256" key="3">
    <source>
        <dbReference type="ARBA" id="ARBA00023180"/>
    </source>
</evidence>
<accession>A0A199UUB2</accession>
<dbReference type="OrthoDB" id="443318at2759"/>
<dbReference type="RefSeq" id="XP_020100536.1">
    <property type="nucleotide sequence ID" value="XM_020244947.1"/>
</dbReference>
<dbReference type="GO" id="GO:0004185">
    <property type="term" value="F:serine-type carboxypeptidase activity"/>
    <property type="evidence" value="ECO:0007669"/>
    <property type="project" value="InterPro"/>
</dbReference>
<sequence length="475" mass="53212">MRPPLLLLPLFISFLFSPPPAVAVAVAVAAGAAGAATLVTHLPGFDGRLPFRFETGYVGVDEEKGVELFYYFVESEGRPRDDPLVLWLTGGPRCSAFSGLVFEIGPLKFVTAEYNGSLPSLVYFPYSWTKVSSIIFLDSPVGSGFSFSKQMEGYDVGDISSSMQVYTFIKKWFSDHPQFLSNPFYVAGDSYAGKVAPLIAQIISEGIESGQQPRLNLKGYLIGNPGTGEKYDNNYKVPYAHGMGIISDQLYELTQKNCQGEDYGNPRNRLCAQVLETVEELMDKVEKAQVLERKCILVSPKPEITSESRRYLKGENAKLSSPPEVPPLECRSYAYFLSYYWANDNRTREALNVKKGTVKEWVRCEKVLPYTKDLDSSIKYHYNLTRRGYRALVYSGDHDMVVPFLGTQAWIRSLNFSIVDDWRSWDVDGQAAGFTITYANNMTFATVKGGGHTAPEYRPKECLAMVRRWLNGKPL</sequence>
<evidence type="ECO:0000256" key="1">
    <source>
        <dbReference type="ARBA" id="ARBA00009431"/>
    </source>
</evidence>
<dbReference type="InterPro" id="IPR029058">
    <property type="entry name" value="AB_hydrolase_fold"/>
</dbReference>
<evidence type="ECO:0000256" key="4">
    <source>
        <dbReference type="SAM" id="SignalP"/>
    </source>
</evidence>
<evidence type="ECO:0000256" key="2">
    <source>
        <dbReference type="ARBA" id="ARBA00022729"/>
    </source>
</evidence>
<dbReference type="GO" id="GO:0016747">
    <property type="term" value="F:acyltransferase activity, transferring groups other than amino-acyl groups"/>
    <property type="evidence" value="ECO:0007669"/>
    <property type="project" value="TreeGrafter"/>
</dbReference>
<evidence type="ECO:0000313" key="7">
    <source>
        <dbReference type="Proteomes" id="UP000515123"/>
    </source>
</evidence>
<dbReference type="EMBL" id="LSRQ01005043">
    <property type="protein sequence ID" value="OAY68230.1"/>
    <property type="molecule type" value="Genomic_DNA"/>
</dbReference>
<reference evidence="5 6" key="1">
    <citation type="journal article" date="2016" name="DNA Res.">
        <title>The draft genome of MD-2 pineapple using hybrid error correction of long reads.</title>
        <authorList>
            <person name="Redwan R.M."/>
            <person name="Saidin A."/>
            <person name="Kumar S.V."/>
        </authorList>
    </citation>
    <scope>NUCLEOTIDE SEQUENCE [LARGE SCALE GENOMIC DNA]</scope>
    <source>
        <strain evidence="6">cv. MD2</strain>
        <tissue evidence="5">Leaf</tissue>
    </source>
</reference>
<dbReference type="GO" id="GO:0006508">
    <property type="term" value="P:proteolysis"/>
    <property type="evidence" value="ECO:0007669"/>
    <property type="project" value="InterPro"/>
</dbReference>
<dbReference type="InterPro" id="IPR001563">
    <property type="entry name" value="Peptidase_S10"/>
</dbReference>
<proteinExistence type="inferred from homology"/>
<dbReference type="PRINTS" id="PR00724">
    <property type="entry name" value="CRBOXYPTASEC"/>
</dbReference>